<feature type="compositionally biased region" description="Low complexity" evidence="1">
    <location>
        <begin position="97"/>
        <end position="111"/>
    </location>
</feature>
<keyword evidence="3" id="KW-1185">Reference proteome</keyword>
<dbReference type="GeneID" id="19120494"/>
<dbReference type="RefSeq" id="XP_007685014.1">
    <property type="nucleotide sequence ID" value="XM_007686824.1"/>
</dbReference>
<dbReference type="KEGG" id="bor:COCMIDRAFT_23782"/>
<proteinExistence type="predicted"/>
<name>W6ZEH6_COCMI</name>
<evidence type="ECO:0000256" key="1">
    <source>
        <dbReference type="SAM" id="MobiDB-lite"/>
    </source>
</evidence>
<reference evidence="2 3" key="1">
    <citation type="journal article" date="2013" name="PLoS Genet.">
        <title>Comparative genome structure, secondary metabolite, and effector coding capacity across Cochliobolus pathogens.</title>
        <authorList>
            <person name="Condon B.J."/>
            <person name="Leng Y."/>
            <person name="Wu D."/>
            <person name="Bushley K.E."/>
            <person name="Ohm R.A."/>
            <person name="Otillar R."/>
            <person name="Martin J."/>
            <person name="Schackwitz W."/>
            <person name="Grimwood J."/>
            <person name="MohdZainudin N."/>
            <person name="Xue C."/>
            <person name="Wang R."/>
            <person name="Manning V.A."/>
            <person name="Dhillon B."/>
            <person name="Tu Z.J."/>
            <person name="Steffenson B.J."/>
            <person name="Salamov A."/>
            <person name="Sun H."/>
            <person name="Lowry S."/>
            <person name="LaButti K."/>
            <person name="Han J."/>
            <person name="Copeland A."/>
            <person name="Lindquist E."/>
            <person name="Barry K."/>
            <person name="Schmutz J."/>
            <person name="Baker S.E."/>
            <person name="Ciuffetti L.M."/>
            <person name="Grigoriev I.V."/>
            <person name="Zhong S."/>
            <person name="Turgeon B.G."/>
        </authorList>
    </citation>
    <scope>NUCLEOTIDE SEQUENCE [LARGE SCALE GENOMIC DNA]</scope>
    <source>
        <strain evidence="2 3">ATCC 44560</strain>
    </source>
</reference>
<dbReference type="AlphaFoldDB" id="W6ZEH6"/>
<dbReference type="HOGENOM" id="CLU_1970149_0_0_1"/>
<dbReference type="Proteomes" id="UP000054032">
    <property type="component" value="Unassembled WGS sequence"/>
</dbReference>
<dbReference type="EMBL" id="KI963941">
    <property type="protein sequence ID" value="EUC48415.1"/>
    <property type="molecule type" value="Genomic_DNA"/>
</dbReference>
<feature type="region of interest" description="Disordered" evidence="1">
    <location>
        <begin position="46"/>
        <end position="127"/>
    </location>
</feature>
<gene>
    <name evidence="2" type="ORF">COCMIDRAFT_23782</name>
</gene>
<evidence type="ECO:0000313" key="2">
    <source>
        <dbReference type="EMBL" id="EUC48415.1"/>
    </source>
</evidence>
<protein>
    <submittedName>
        <fullName evidence="2">Uncharacterized protein</fullName>
    </submittedName>
</protein>
<organism evidence="2 3">
    <name type="scientific">Bipolaris oryzae ATCC 44560</name>
    <dbReference type="NCBI Taxonomy" id="930090"/>
    <lineage>
        <taxon>Eukaryota</taxon>
        <taxon>Fungi</taxon>
        <taxon>Dikarya</taxon>
        <taxon>Ascomycota</taxon>
        <taxon>Pezizomycotina</taxon>
        <taxon>Dothideomycetes</taxon>
        <taxon>Pleosporomycetidae</taxon>
        <taxon>Pleosporales</taxon>
        <taxon>Pleosporineae</taxon>
        <taxon>Pleosporaceae</taxon>
        <taxon>Bipolaris</taxon>
    </lineage>
</organism>
<accession>W6ZEH6</accession>
<evidence type="ECO:0000313" key="3">
    <source>
        <dbReference type="Proteomes" id="UP000054032"/>
    </source>
</evidence>
<sequence length="127" mass="13018">MKAPSSHRVAFAARRGDNGALSNQSRSQQWDEWIAQRFSACNPMIQGQKAKLSGDKEPTSAHAPLSAVAAGETPLAGPAANHGSVPGSRWGRLFRLGHGAAPAALAPEGPASGIVGTKGSHGKEKSS</sequence>
<feature type="region of interest" description="Disordered" evidence="1">
    <location>
        <begin position="1"/>
        <end position="27"/>
    </location>
</feature>